<reference evidence="15 16" key="1">
    <citation type="submission" date="2019-05" db="EMBL/GenBank/DDBJ databases">
        <title>Emergence of the Ug99 lineage of the wheat stem rust pathogen through somatic hybridization.</title>
        <authorList>
            <person name="Li F."/>
            <person name="Upadhyaya N.M."/>
            <person name="Sperschneider J."/>
            <person name="Matny O."/>
            <person name="Nguyen-Phuc H."/>
            <person name="Mago R."/>
            <person name="Raley C."/>
            <person name="Miller M.E."/>
            <person name="Silverstein K.A.T."/>
            <person name="Henningsen E."/>
            <person name="Hirsch C.D."/>
            <person name="Visser B."/>
            <person name="Pretorius Z.A."/>
            <person name="Steffenson B.J."/>
            <person name="Schwessinger B."/>
            <person name="Dodds P.N."/>
            <person name="Figueroa M."/>
        </authorList>
    </citation>
    <scope>NUCLEOTIDE SEQUENCE [LARGE SCALE GENOMIC DNA]</scope>
    <source>
        <strain evidence="15 16">Ug99</strain>
    </source>
</reference>
<evidence type="ECO:0000256" key="12">
    <source>
        <dbReference type="SAM" id="Phobius"/>
    </source>
</evidence>
<evidence type="ECO:0000256" key="1">
    <source>
        <dbReference type="ARBA" id="ARBA00004141"/>
    </source>
</evidence>
<keyword evidence="6 12" id="KW-1133">Transmembrane helix</keyword>
<feature type="transmembrane region" description="Helical" evidence="12">
    <location>
        <begin position="197"/>
        <end position="217"/>
    </location>
</feature>
<feature type="transmembrane region" description="Helical" evidence="12">
    <location>
        <begin position="295"/>
        <end position="314"/>
    </location>
</feature>
<organism evidence="15 16">
    <name type="scientific">Puccinia graminis f. sp. tritici</name>
    <dbReference type="NCBI Taxonomy" id="56615"/>
    <lineage>
        <taxon>Eukaryota</taxon>
        <taxon>Fungi</taxon>
        <taxon>Dikarya</taxon>
        <taxon>Basidiomycota</taxon>
        <taxon>Pucciniomycotina</taxon>
        <taxon>Pucciniomycetes</taxon>
        <taxon>Pucciniales</taxon>
        <taxon>Pucciniaceae</taxon>
        <taxon>Puccinia</taxon>
    </lineage>
</organism>
<name>A0A5B0SC66_PUCGR</name>
<feature type="signal peptide" evidence="13">
    <location>
        <begin position="1"/>
        <end position="27"/>
    </location>
</feature>
<evidence type="ECO:0000256" key="6">
    <source>
        <dbReference type="ARBA" id="ARBA00022989"/>
    </source>
</evidence>
<dbReference type="GO" id="GO:0030007">
    <property type="term" value="P:intracellular potassium ion homeostasis"/>
    <property type="evidence" value="ECO:0007669"/>
    <property type="project" value="TreeGrafter"/>
</dbReference>
<keyword evidence="5 12" id="KW-0812">Transmembrane</keyword>
<feature type="chain" id="PRO_5022733602" evidence="13">
    <location>
        <begin position="28"/>
        <end position="842"/>
    </location>
</feature>
<evidence type="ECO:0000256" key="3">
    <source>
        <dbReference type="ARBA" id="ARBA00022448"/>
    </source>
</evidence>
<evidence type="ECO:0000259" key="14">
    <source>
        <dbReference type="Pfam" id="PF00999"/>
    </source>
</evidence>
<evidence type="ECO:0000256" key="9">
    <source>
        <dbReference type="ARBA" id="ARBA00023136"/>
    </source>
</evidence>
<dbReference type="GO" id="GO:0015385">
    <property type="term" value="F:sodium:proton antiporter activity"/>
    <property type="evidence" value="ECO:0007669"/>
    <property type="project" value="InterPro"/>
</dbReference>
<evidence type="ECO:0000256" key="4">
    <source>
        <dbReference type="ARBA" id="ARBA00022449"/>
    </source>
</evidence>
<keyword evidence="13" id="KW-0732">Signal</keyword>
<keyword evidence="3" id="KW-0813">Transport</keyword>
<evidence type="ECO:0000313" key="15">
    <source>
        <dbReference type="EMBL" id="KAA1134813.1"/>
    </source>
</evidence>
<dbReference type="GO" id="GO:0036376">
    <property type="term" value="P:sodium ion export across plasma membrane"/>
    <property type="evidence" value="ECO:0007669"/>
    <property type="project" value="InterPro"/>
</dbReference>
<dbReference type="Proteomes" id="UP000325313">
    <property type="component" value="Unassembled WGS sequence"/>
</dbReference>
<evidence type="ECO:0000256" key="5">
    <source>
        <dbReference type="ARBA" id="ARBA00022692"/>
    </source>
</evidence>
<feature type="region of interest" description="Disordered" evidence="11">
    <location>
        <begin position="571"/>
        <end position="648"/>
    </location>
</feature>
<feature type="transmembrane region" description="Helical" evidence="12">
    <location>
        <begin position="369"/>
        <end position="387"/>
    </location>
</feature>
<dbReference type="EMBL" id="VDEP01000045">
    <property type="protein sequence ID" value="KAA1134813.1"/>
    <property type="molecule type" value="Genomic_DNA"/>
</dbReference>
<protein>
    <submittedName>
        <fullName evidence="15">Superoxide dismutase [Mn], mitochondrial</fullName>
    </submittedName>
</protein>
<keyword evidence="7" id="KW-0915">Sodium</keyword>
<feature type="transmembrane region" description="Helical" evidence="12">
    <location>
        <begin position="254"/>
        <end position="274"/>
    </location>
</feature>
<feature type="domain" description="Cation/H+ exchanger transmembrane" evidence="14">
    <location>
        <begin position="149"/>
        <end position="416"/>
    </location>
</feature>
<evidence type="ECO:0000256" key="10">
    <source>
        <dbReference type="ARBA" id="ARBA00023201"/>
    </source>
</evidence>
<dbReference type="AlphaFoldDB" id="A0A5B0SC66"/>
<dbReference type="GO" id="GO:0042391">
    <property type="term" value="P:regulation of membrane potential"/>
    <property type="evidence" value="ECO:0007669"/>
    <property type="project" value="InterPro"/>
</dbReference>
<feature type="compositionally biased region" description="Polar residues" evidence="11">
    <location>
        <begin position="725"/>
        <end position="760"/>
    </location>
</feature>
<keyword evidence="8" id="KW-0406">Ion transport</keyword>
<gene>
    <name evidence="15" type="primary">SOD2_5</name>
    <name evidence="15" type="ORF">PGTUg99_013854</name>
</gene>
<evidence type="ECO:0000256" key="7">
    <source>
        <dbReference type="ARBA" id="ARBA00023053"/>
    </source>
</evidence>
<accession>A0A5B0SC66</accession>
<proteinExistence type="inferred from homology"/>
<feature type="transmembrane region" description="Helical" evidence="12">
    <location>
        <begin position="129"/>
        <end position="150"/>
    </location>
</feature>
<evidence type="ECO:0000256" key="8">
    <source>
        <dbReference type="ARBA" id="ARBA00023065"/>
    </source>
</evidence>
<dbReference type="Pfam" id="PF00999">
    <property type="entry name" value="Na_H_Exchanger"/>
    <property type="match status" value="1"/>
</dbReference>
<comment type="caution">
    <text evidence="15">The sequence shown here is derived from an EMBL/GenBank/DDBJ whole genome shotgun (WGS) entry which is preliminary data.</text>
</comment>
<dbReference type="InterPro" id="IPR038770">
    <property type="entry name" value="Na+/solute_symporter_sf"/>
</dbReference>
<evidence type="ECO:0000256" key="2">
    <source>
        <dbReference type="ARBA" id="ARBA00005248"/>
    </source>
</evidence>
<evidence type="ECO:0000313" key="16">
    <source>
        <dbReference type="Proteomes" id="UP000325313"/>
    </source>
</evidence>
<feature type="region of interest" description="Disordered" evidence="11">
    <location>
        <begin position="694"/>
        <end position="760"/>
    </location>
</feature>
<keyword evidence="9 12" id="KW-0472">Membrane</keyword>
<dbReference type="PANTHER" id="PTHR31382">
    <property type="entry name" value="NA(+)/H(+) ANTIPORTER"/>
    <property type="match status" value="1"/>
</dbReference>
<feature type="region of interest" description="Disordered" evidence="11">
    <location>
        <begin position="820"/>
        <end position="842"/>
    </location>
</feature>
<comment type="subcellular location">
    <subcellularLocation>
        <location evidence="1">Membrane</location>
        <topology evidence="1">Multi-pass membrane protein</topology>
    </subcellularLocation>
</comment>
<dbReference type="Gene3D" id="1.20.1530.20">
    <property type="match status" value="1"/>
</dbReference>
<comment type="similarity">
    <text evidence="2">Belongs to the fungal Na(+)/H(+) exchanger family.</text>
</comment>
<sequence>MSPSTTRLKYWNAIIFFTLSLKPLVSISSPTSLLNGHQALPLTWLDLGNEPPFFKVDQQSFQALDHDFVSRDASAIIQNLRIDTAGRHLRKRDVDPSIVYNNSMNAGVPQPLSKTTKKLFKIYPDVRTVYIAMALIPAFIICYGTLSTFIRSKLHLGEAMLAVTFGILLGPYVAGIFDPRSWGGEASFDEVTLEITRIIVALDVFSVGVELPAAYILHHWRTMICLLGPVMLAGWFITGAFILIFVPALSYLEALAIAACICPTDVLLASSVVGKGKYAKNHVPAHLRHMLQAEAGANDGIAILLLYLTLFILLRKDYSVAHAIGSWVTITALYHIMVGIVMGVVAGILVREGLKFSEKHELIDTESMVPIYISLALLTAGVCVLAGTDDIVAAFACGTAFGWDGYFSEEVEASNFSAIISNLVNRAAHYRLAGPVSVAIEAAHLRDQVYLSNEEVCPCMKAVTLTPYLQPTSMYQQLGNRASPTSQQELESQFPGNQPNQSSNEVIITHATLNPIMCEDEATNQGQPLMPTKFEKTLLSPSDSHRAIQLTGSSPRNSVSWLDFSSEKVELSGLEDSTSKRTSAIREAEARDGGEDDMCLTEGCSREGAERDSQHSRGPVMMGEWESDQWEGEEVENDGSPRTTPPQATHELHACLPFITRPRSFSGCITRDLKHESRRISRVSNGNTIQEAIAERRRRSVSSSDLSSSPSLHCSLKFDSDGSPGKSNISGSSPGRSDTNQLKSKVQGQWQSEPGGTVNPFQHQFVFTPNENSVDTDEIKAWPASGSSIYPSPTPWQNLTKNSGSNAEVAVQSNYLDPTYYRMPGPSTGDCQRTIGAERKLQ</sequence>
<dbReference type="InterPro" id="IPR006153">
    <property type="entry name" value="Cation/H_exchanger_TM"/>
</dbReference>
<dbReference type="GO" id="GO:0005886">
    <property type="term" value="C:plasma membrane"/>
    <property type="evidence" value="ECO:0007669"/>
    <property type="project" value="InterPro"/>
</dbReference>
<dbReference type="GO" id="GO:0120029">
    <property type="term" value="P:proton export across plasma membrane"/>
    <property type="evidence" value="ECO:0007669"/>
    <property type="project" value="InterPro"/>
</dbReference>
<keyword evidence="10" id="KW-0739">Sodium transport</keyword>
<feature type="compositionally biased region" description="Acidic residues" evidence="11">
    <location>
        <begin position="625"/>
        <end position="637"/>
    </location>
</feature>
<dbReference type="InterPro" id="IPR004712">
    <property type="entry name" value="Na+/H+_antiporter_fungi"/>
</dbReference>
<feature type="transmembrane region" description="Helical" evidence="12">
    <location>
        <begin position="224"/>
        <end position="248"/>
    </location>
</feature>
<evidence type="ECO:0000256" key="13">
    <source>
        <dbReference type="SAM" id="SignalP"/>
    </source>
</evidence>
<feature type="region of interest" description="Disordered" evidence="11">
    <location>
        <begin position="477"/>
        <end position="501"/>
    </location>
</feature>
<feature type="compositionally biased region" description="Basic and acidic residues" evidence="11">
    <location>
        <begin position="584"/>
        <end position="593"/>
    </location>
</feature>
<feature type="compositionally biased region" description="Low complexity" evidence="11">
    <location>
        <begin position="701"/>
        <end position="715"/>
    </location>
</feature>
<dbReference type="PANTHER" id="PTHR31382:SF4">
    <property type="entry name" value="NA(+)_H(+) ANTIPORTER"/>
    <property type="match status" value="1"/>
</dbReference>
<feature type="transmembrane region" description="Helical" evidence="12">
    <location>
        <begin position="159"/>
        <end position="177"/>
    </location>
</feature>
<evidence type="ECO:0000256" key="11">
    <source>
        <dbReference type="SAM" id="MobiDB-lite"/>
    </source>
</evidence>
<feature type="compositionally biased region" description="Basic and acidic residues" evidence="11">
    <location>
        <begin position="604"/>
        <end position="615"/>
    </location>
</feature>
<keyword evidence="4" id="KW-0050">Antiport</keyword>
<feature type="transmembrane region" description="Helical" evidence="12">
    <location>
        <begin position="326"/>
        <end position="349"/>
    </location>
</feature>